<keyword evidence="2" id="KW-0808">Transferase</keyword>
<sequence length="258" mass="28636">MPERLNRSWRVVATGLCFASFGLGGLVLRLVVFPLLAAMVRDPRRRAWRSRRLIRRSFRLFIAMMSGLGVLSYELRGAERLRRRGLLVLANHPTLVDVVFLMAFVERADCIVKGALALNPFTRGPVRAAGFVCNDSGEGLLGDCLASLRDGGNLIVFPEGTRTPRQGRPRLQRGAAHVAVRGGVDVTPVHIRVEPLTLGKGEPWWRVPPRRPHFVFEVGDDIPVRHFVGDGVAEPLSVRRLTDHLTHHFASENPRAAA</sequence>
<accession>A0ABS1DME7</accession>
<reference evidence="6" key="2">
    <citation type="journal article" date="2020" name="Microorganisms">
        <title>Osmotic Adaptation and Compatible Solute Biosynthesis of Phototrophic Bacteria as Revealed from Genome Analyses.</title>
        <authorList>
            <person name="Imhoff J.F."/>
            <person name="Rahn T."/>
            <person name="Kunzel S."/>
            <person name="Keller A."/>
            <person name="Neulinger S.C."/>
        </authorList>
    </citation>
    <scope>NUCLEOTIDE SEQUENCE</scope>
    <source>
        <strain evidence="6">IM 151</strain>
    </source>
</reference>
<name>A0ABS1DME7_RUBGE</name>
<evidence type="ECO:0000256" key="3">
    <source>
        <dbReference type="ARBA" id="ARBA00023315"/>
    </source>
</evidence>
<comment type="caution">
    <text evidence="6">The sequence shown here is derived from an EMBL/GenBank/DDBJ whole genome shotgun (WGS) entry which is preliminary data.</text>
</comment>
<dbReference type="InterPro" id="IPR002123">
    <property type="entry name" value="Plipid/glycerol_acylTrfase"/>
</dbReference>
<dbReference type="PANTHER" id="PTHR10434:SF66">
    <property type="entry name" value="PHOSPHOLIPID_GLYCEROL ACYLTRANSFERASE DOMAIN-CONTAINING PROTEIN"/>
    <property type="match status" value="1"/>
</dbReference>
<dbReference type="Proteomes" id="UP001041814">
    <property type="component" value="Unassembled WGS sequence"/>
</dbReference>
<comment type="pathway">
    <text evidence="1">Lipid metabolism.</text>
</comment>
<dbReference type="SMART" id="SM00563">
    <property type="entry name" value="PlsC"/>
    <property type="match status" value="1"/>
</dbReference>
<evidence type="ECO:0000256" key="4">
    <source>
        <dbReference type="SAM" id="Phobius"/>
    </source>
</evidence>
<keyword evidence="4" id="KW-0472">Membrane</keyword>
<protein>
    <submittedName>
        <fullName evidence="6">1-acyl-sn-glycerol-3-phosphate acyltransferase</fullName>
    </submittedName>
</protein>
<evidence type="ECO:0000313" key="7">
    <source>
        <dbReference type="Proteomes" id="UP001041814"/>
    </source>
</evidence>
<proteinExistence type="predicted"/>
<evidence type="ECO:0000313" key="6">
    <source>
        <dbReference type="EMBL" id="MBK1711178.1"/>
    </source>
</evidence>
<dbReference type="SUPFAM" id="SSF69593">
    <property type="entry name" value="Glycerol-3-phosphate (1)-acyltransferase"/>
    <property type="match status" value="1"/>
</dbReference>
<reference evidence="6" key="1">
    <citation type="submission" date="2017-08" db="EMBL/GenBank/DDBJ databases">
        <authorList>
            <person name="Imhoff J.F."/>
            <person name="Rahn T."/>
            <person name="Kuenzel S."/>
            <person name="Neulinger S.C."/>
        </authorList>
    </citation>
    <scope>NUCLEOTIDE SEQUENCE</scope>
    <source>
        <strain evidence="6">IM 151</strain>
    </source>
</reference>
<keyword evidence="4" id="KW-1133">Transmembrane helix</keyword>
<feature type="domain" description="Phospholipid/glycerol acyltransferase" evidence="5">
    <location>
        <begin position="86"/>
        <end position="194"/>
    </location>
</feature>
<organism evidence="6 7">
    <name type="scientific">Rubrivivax gelatinosus</name>
    <name type="common">Rhodocyclus gelatinosus</name>
    <name type="synonym">Rhodopseudomonas gelatinosa</name>
    <dbReference type="NCBI Taxonomy" id="28068"/>
    <lineage>
        <taxon>Bacteria</taxon>
        <taxon>Pseudomonadati</taxon>
        <taxon>Pseudomonadota</taxon>
        <taxon>Betaproteobacteria</taxon>
        <taxon>Burkholderiales</taxon>
        <taxon>Sphaerotilaceae</taxon>
        <taxon>Rubrivivax</taxon>
    </lineage>
</organism>
<gene>
    <name evidence="6" type="ORF">CKO43_00085</name>
</gene>
<keyword evidence="4" id="KW-0812">Transmembrane</keyword>
<evidence type="ECO:0000259" key="5">
    <source>
        <dbReference type="SMART" id="SM00563"/>
    </source>
</evidence>
<dbReference type="PANTHER" id="PTHR10434">
    <property type="entry name" value="1-ACYL-SN-GLYCEROL-3-PHOSPHATE ACYLTRANSFERASE"/>
    <property type="match status" value="1"/>
</dbReference>
<dbReference type="GO" id="GO:0016746">
    <property type="term" value="F:acyltransferase activity"/>
    <property type="evidence" value="ECO:0007669"/>
    <property type="project" value="UniProtKB-KW"/>
</dbReference>
<feature type="transmembrane region" description="Helical" evidence="4">
    <location>
        <begin position="12"/>
        <end position="36"/>
    </location>
</feature>
<keyword evidence="7" id="KW-1185">Reference proteome</keyword>
<feature type="transmembrane region" description="Helical" evidence="4">
    <location>
        <begin position="57"/>
        <end position="73"/>
    </location>
</feature>
<dbReference type="CDD" id="cd07989">
    <property type="entry name" value="LPLAT_AGPAT-like"/>
    <property type="match status" value="1"/>
</dbReference>
<evidence type="ECO:0000256" key="2">
    <source>
        <dbReference type="ARBA" id="ARBA00022679"/>
    </source>
</evidence>
<dbReference type="RefSeq" id="WP_200377456.1">
    <property type="nucleotide sequence ID" value="NZ_NRRU01000001.1"/>
</dbReference>
<keyword evidence="3 6" id="KW-0012">Acyltransferase</keyword>
<dbReference type="EMBL" id="NRRU01000001">
    <property type="protein sequence ID" value="MBK1711178.1"/>
    <property type="molecule type" value="Genomic_DNA"/>
</dbReference>
<evidence type="ECO:0000256" key="1">
    <source>
        <dbReference type="ARBA" id="ARBA00005189"/>
    </source>
</evidence>
<dbReference type="Pfam" id="PF01553">
    <property type="entry name" value="Acyltransferase"/>
    <property type="match status" value="1"/>
</dbReference>